<dbReference type="GO" id="GO:0004045">
    <property type="term" value="F:peptidyl-tRNA hydrolase activity"/>
    <property type="evidence" value="ECO:0007669"/>
    <property type="project" value="UniProtKB-UniRule"/>
</dbReference>
<dbReference type="PANTHER" id="PTHR17224">
    <property type="entry name" value="PEPTIDYL-TRNA HYDROLASE"/>
    <property type="match status" value="1"/>
</dbReference>
<feature type="binding site" evidence="7">
    <location>
        <position position="68"/>
    </location>
    <ligand>
        <name>tRNA</name>
        <dbReference type="ChEBI" id="CHEBI:17843"/>
    </ligand>
</feature>
<evidence type="ECO:0000313" key="10">
    <source>
        <dbReference type="EMBL" id="HGK23379.1"/>
    </source>
</evidence>
<dbReference type="NCBIfam" id="TIGR00447">
    <property type="entry name" value="pth"/>
    <property type="match status" value="1"/>
</dbReference>
<reference evidence="10" key="1">
    <citation type="journal article" date="2020" name="mSystems">
        <title>Genome- and Community-Level Interaction Insights into Carbon Utilization and Element Cycling Functions of Hydrothermarchaeota in Hydrothermal Sediment.</title>
        <authorList>
            <person name="Zhou Z."/>
            <person name="Liu Y."/>
            <person name="Xu W."/>
            <person name="Pan J."/>
            <person name="Luo Z.H."/>
            <person name="Li M."/>
        </authorList>
    </citation>
    <scope>NUCLEOTIDE SEQUENCE [LARGE SCALE GENOMIC DNA]</scope>
    <source>
        <strain evidence="10">SpSt-70</strain>
    </source>
</reference>
<evidence type="ECO:0000256" key="3">
    <source>
        <dbReference type="ARBA" id="ARBA00022801"/>
    </source>
</evidence>
<protein>
    <recommendedName>
        <fullName evidence="6 7">Peptidyl-tRNA hydrolase</fullName>
        <shortName evidence="7">Pth</shortName>
        <ecNumber evidence="1 7">3.1.1.29</ecNumber>
    </recommendedName>
</protein>
<keyword evidence="7" id="KW-0963">Cytoplasm</keyword>
<dbReference type="GO" id="GO:0005737">
    <property type="term" value="C:cytoplasm"/>
    <property type="evidence" value="ECO:0007669"/>
    <property type="project" value="UniProtKB-SubCell"/>
</dbReference>
<evidence type="ECO:0000256" key="6">
    <source>
        <dbReference type="ARBA" id="ARBA00050038"/>
    </source>
</evidence>
<feature type="binding site" evidence="7">
    <location>
        <position position="114"/>
    </location>
    <ligand>
        <name>tRNA</name>
        <dbReference type="ChEBI" id="CHEBI:17843"/>
    </ligand>
</feature>
<dbReference type="FunFam" id="3.40.50.1470:FF:000001">
    <property type="entry name" value="Peptidyl-tRNA hydrolase"/>
    <property type="match status" value="1"/>
</dbReference>
<comment type="subunit">
    <text evidence="7">Monomer.</text>
</comment>
<dbReference type="Pfam" id="PF01195">
    <property type="entry name" value="Pept_tRNA_hydro"/>
    <property type="match status" value="1"/>
</dbReference>
<comment type="function">
    <text evidence="7">Catalyzes the release of premature peptidyl moieties from peptidyl-tRNA molecules trapped in stalled 50S ribosomal subunits, and thus maintains levels of free tRNAs and 50S ribosomes.</text>
</comment>
<dbReference type="GO" id="GO:0072344">
    <property type="term" value="P:rescue of stalled ribosome"/>
    <property type="evidence" value="ECO:0007669"/>
    <property type="project" value="UniProtKB-UniRule"/>
</dbReference>
<dbReference type="InterPro" id="IPR036416">
    <property type="entry name" value="Pept_tRNA_hydro_sf"/>
</dbReference>
<feature type="site" description="Stabilizes the basic form of H active site to accept a proton" evidence="7">
    <location>
        <position position="93"/>
    </location>
</feature>
<dbReference type="EMBL" id="DTDV01000007">
    <property type="protein sequence ID" value="HGK23379.1"/>
    <property type="molecule type" value="Genomic_DNA"/>
</dbReference>
<name>A0A7V3ZI30_DICTH</name>
<feature type="active site" description="Proton acceptor" evidence="7">
    <location>
        <position position="21"/>
    </location>
</feature>
<dbReference type="GO" id="GO:0006515">
    <property type="term" value="P:protein quality control for misfolded or incompletely synthesized proteins"/>
    <property type="evidence" value="ECO:0007669"/>
    <property type="project" value="UniProtKB-UniRule"/>
</dbReference>
<evidence type="ECO:0000256" key="1">
    <source>
        <dbReference type="ARBA" id="ARBA00013260"/>
    </source>
</evidence>
<dbReference type="InterPro" id="IPR001328">
    <property type="entry name" value="Pept_tRNA_hydro"/>
</dbReference>
<organism evidence="10">
    <name type="scientific">Dictyoglomus thermophilum</name>
    <dbReference type="NCBI Taxonomy" id="14"/>
    <lineage>
        <taxon>Bacteria</taxon>
        <taxon>Pseudomonadati</taxon>
        <taxon>Dictyoglomota</taxon>
        <taxon>Dictyoglomia</taxon>
        <taxon>Dictyoglomales</taxon>
        <taxon>Dictyoglomaceae</taxon>
        <taxon>Dictyoglomus</taxon>
    </lineage>
</organism>
<dbReference type="RefSeq" id="WP_012547642.1">
    <property type="nucleotide sequence ID" value="NZ_VTFL01000004.1"/>
</dbReference>
<comment type="similarity">
    <text evidence="5 7 9">Belongs to the PTH family.</text>
</comment>
<dbReference type="EC" id="3.1.1.29" evidence="1 7"/>
<dbReference type="OMA" id="PNTYMNL"/>
<evidence type="ECO:0000256" key="4">
    <source>
        <dbReference type="ARBA" id="ARBA00022884"/>
    </source>
</evidence>
<proteinExistence type="inferred from homology"/>
<accession>A0A7V3ZI30</accession>
<dbReference type="HAMAP" id="MF_00083">
    <property type="entry name" value="Pept_tRNA_hydro_bact"/>
    <property type="match status" value="1"/>
</dbReference>
<dbReference type="GO" id="GO:0000049">
    <property type="term" value="F:tRNA binding"/>
    <property type="evidence" value="ECO:0007669"/>
    <property type="project" value="UniProtKB-UniRule"/>
</dbReference>
<comment type="caution">
    <text evidence="10">The sequence shown here is derived from an EMBL/GenBank/DDBJ whole genome shotgun (WGS) entry which is preliminary data.</text>
</comment>
<evidence type="ECO:0000256" key="8">
    <source>
        <dbReference type="RuleBase" id="RU000673"/>
    </source>
</evidence>
<feature type="binding site" evidence="7">
    <location>
        <position position="16"/>
    </location>
    <ligand>
        <name>tRNA</name>
        <dbReference type="ChEBI" id="CHEBI:17843"/>
    </ligand>
</feature>
<comment type="catalytic activity">
    <reaction evidence="7 8">
        <text>an N-acyl-L-alpha-aminoacyl-tRNA + H2O = an N-acyl-L-amino acid + a tRNA + H(+)</text>
        <dbReference type="Rhea" id="RHEA:54448"/>
        <dbReference type="Rhea" id="RHEA-COMP:10123"/>
        <dbReference type="Rhea" id="RHEA-COMP:13883"/>
        <dbReference type="ChEBI" id="CHEBI:15377"/>
        <dbReference type="ChEBI" id="CHEBI:15378"/>
        <dbReference type="ChEBI" id="CHEBI:59874"/>
        <dbReference type="ChEBI" id="CHEBI:78442"/>
        <dbReference type="ChEBI" id="CHEBI:138191"/>
        <dbReference type="EC" id="3.1.1.29"/>
    </reaction>
</comment>
<dbReference type="Gene3D" id="3.40.50.1470">
    <property type="entry name" value="Peptidyl-tRNA hydrolase"/>
    <property type="match status" value="1"/>
</dbReference>
<evidence type="ECO:0000256" key="2">
    <source>
        <dbReference type="ARBA" id="ARBA00022555"/>
    </source>
</evidence>
<gene>
    <name evidence="7" type="primary">pth</name>
    <name evidence="10" type="ORF">ENU78_02845</name>
</gene>
<feature type="binding site" evidence="7">
    <location>
        <position position="66"/>
    </location>
    <ligand>
        <name>tRNA</name>
        <dbReference type="ChEBI" id="CHEBI:17843"/>
    </ligand>
</feature>
<dbReference type="CDD" id="cd00462">
    <property type="entry name" value="PTH"/>
    <property type="match status" value="1"/>
</dbReference>
<sequence>MERLGIVGLGNPGYEYANTRHNVGFMVVDYLQEFFKFPPYKKTSSNLITFGRVHNTEVYLVKPQTYMNLSGIGVKEFLAKFNFKPEEVLVIHDDLDLLVGTIRIRFDGKDGGHNGIKSIIKEINTPNFYRLRIGIGKPKDKNQVVEYVLGNFEDEEFTIINKIIQSSPQIVETIIEKGWEVAQNLYNRKCLFS</sequence>
<keyword evidence="2 7" id="KW-0820">tRNA-binding</keyword>
<dbReference type="SUPFAM" id="SSF53178">
    <property type="entry name" value="Peptidyl-tRNA hydrolase-like"/>
    <property type="match status" value="1"/>
</dbReference>
<dbReference type="InterPro" id="IPR018171">
    <property type="entry name" value="Pept_tRNA_hydro_CS"/>
</dbReference>
<comment type="function">
    <text evidence="7">Hydrolyzes ribosome-free peptidyl-tRNAs (with 1 or more amino acids incorporated), which drop off the ribosome during protein synthesis, or as a result of ribosome stalling.</text>
</comment>
<comment type="subcellular location">
    <subcellularLocation>
        <location evidence="7">Cytoplasm</location>
    </subcellularLocation>
</comment>
<evidence type="ECO:0000256" key="5">
    <source>
        <dbReference type="ARBA" id="ARBA00038063"/>
    </source>
</evidence>
<dbReference type="PROSITE" id="PS01195">
    <property type="entry name" value="PEPT_TRNA_HYDROL_1"/>
    <property type="match status" value="1"/>
</dbReference>
<keyword evidence="3 7" id="KW-0378">Hydrolase</keyword>
<dbReference type="PANTHER" id="PTHR17224:SF1">
    <property type="entry name" value="PEPTIDYL-TRNA HYDROLASE"/>
    <property type="match status" value="1"/>
</dbReference>
<evidence type="ECO:0000256" key="7">
    <source>
        <dbReference type="HAMAP-Rule" id="MF_00083"/>
    </source>
</evidence>
<keyword evidence="4 7" id="KW-0694">RNA-binding</keyword>
<feature type="site" description="Discriminates between blocked and unblocked aminoacyl-tRNA" evidence="7">
    <location>
        <position position="11"/>
    </location>
</feature>
<evidence type="ECO:0000256" key="9">
    <source>
        <dbReference type="RuleBase" id="RU004320"/>
    </source>
</evidence>
<dbReference type="AlphaFoldDB" id="A0A7V3ZI30"/>